<dbReference type="PROSITE" id="PS50043">
    <property type="entry name" value="HTH_LUXR_2"/>
    <property type="match status" value="1"/>
</dbReference>
<protein>
    <recommendedName>
        <fullName evidence="1">HTH luxR-type domain-containing protein</fullName>
    </recommendedName>
</protein>
<keyword evidence="3" id="KW-1185">Reference proteome</keyword>
<dbReference type="InterPro" id="IPR000792">
    <property type="entry name" value="Tscrpt_reg_LuxR_C"/>
</dbReference>
<dbReference type="Proteomes" id="UP001501570">
    <property type="component" value="Unassembled WGS sequence"/>
</dbReference>
<dbReference type="InterPro" id="IPR016032">
    <property type="entry name" value="Sig_transdc_resp-reg_C-effctor"/>
</dbReference>
<evidence type="ECO:0000313" key="3">
    <source>
        <dbReference type="Proteomes" id="UP001501570"/>
    </source>
</evidence>
<evidence type="ECO:0000313" key="2">
    <source>
        <dbReference type="EMBL" id="GAA5198308.1"/>
    </source>
</evidence>
<organism evidence="2 3">
    <name type="scientific">Rugosimonospora acidiphila</name>
    <dbReference type="NCBI Taxonomy" id="556531"/>
    <lineage>
        <taxon>Bacteria</taxon>
        <taxon>Bacillati</taxon>
        <taxon>Actinomycetota</taxon>
        <taxon>Actinomycetes</taxon>
        <taxon>Micromonosporales</taxon>
        <taxon>Micromonosporaceae</taxon>
        <taxon>Rugosimonospora</taxon>
    </lineage>
</organism>
<proteinExistence type="predicted"/>
<dbReference type="EMBL" id="BAABJQ010000032">
    <property type="protein sequence ID" value="GAA5198308.1"/>
    <property type="molecule type" value="Genomic_DNA"/>
</dbReference>
<accession>A0ABP9SKV7</accession>
<comment type="caution">
    <text evidence="2">The sequence shown here is derived from an EMBL/GenBank/DDBJ whole genome shotgun (WGS) entry which is preliminary data.</text>
</comment>
<dbReference type="InterPro" id="IPR036388">
    <property type="entry name" value="WH-like_DNA-bd_sf"/>
</dbReference>
<dbReference type="Gene3D" id="1.10.10.10">
    <property type="entry name" value="Winged helix-like DNA-binding domain superfamily/Winged helix DNA-binding domain"/>
    <property type="match status" value="1"/>
</dbReference>
<reference evidence="3" key="1">
    <citation type="journal article" date="2019" name="Int. J. Syst. Evol. Microbiol.">
        <title>The Global Catalogue of Microorganisms (GCM) 10K type strain sequencing project: providing services to taxonomists for standard genome sequencing and annotation.</title>
        <authorList>
            <consortium name="The Broad Institute Genomics Platform"/>
            <consortium name="The Broad Institute Genome Sequencing Center for Infectious Disease"/>
            <person name="Wu L."/>
            <person name="Ma J."/>
        </authorList>
    </citation>
    <scope>NUCLEOTIDE SEQUENCE [LARGE SCALE GENOMIC DNA]</scope>
    <source>
        <strain evidence="3">JCM 18304</strain>
    </source>
</reference>
<gene>
    <name evidence="2" type="ORF">GCM10023322_71390</name>
</gene>
<feature type="domain" description="HTH luxR-type" evidence="1">
    <location>
        <begin position="1"/>
        <end position="51"/>
    </location>
</feature>
<sequence>MPEAKNGTCTEDIGTRLAPAPATVRNYLSNAISKTGARNRIDAIRIARDAGWLSLAITYRFNPAMCPLTPHRYGPSVSDAGVEYQGLAGDAAGGAIPRYGFTMDPLRAGLMLRGRNWSLITICGTRGRRCGSISSARSRSETWMVLACGCPVGGHARCSPCCASTRGGWCRGTG</sequence>
<evidence type="ECO:0000259" key="1">
    <source>
        <dbReference type="PROSITE" id="PS50043"/>
    </source>
</evidence>
<name>A0ABP9SKV7_9ACTN</name>
<dbReference type="SUPFAM" id="SSF46894">
    <property type="entry name" value="C-terminal effector domain of the bipartite response regulators"/>
    <property type="match status" value="1"/>
</dbReference>